<accession>A0A6I2MP45</accession>
<dbReference type="GO" id="GO:0004803">
    <property type="term" value="F:transposase activity"/>
    <property type="evidence" value="ECO:0007669"/>
    <property type="project" value="InterPro"/>
</dbReference>
<dbReference type="InterPro" id="IPR001584">
    <property type="entry name" value="Integrase_cat-core"/>
</dbReference>
<organism evidence="3 4">
    <name type="scientific">Maribacter luteus</name>
    <dbReference type="NCBI Taxonomy" id="2594478"/>
    <lineage>
        <taxon>Bacteria</taxon>
        <taxon>Pseudomonadati</taxon>
        <taxon>Bacteroidota</taxon>
        <taxon>Flavobacteriia</taxon>
        <taxon>Flavobacteriales</taxon>
        <taxon>Flavobacteriaceae</taxon>
        <taxon>Maribacter</taxon>
    </lineage>
</organism>
<dbReference type="Gene3D" id="3.30.420.10">
    <property type="entry name" value="Ribonuclease H-like superfamily/Ribonuclease H"/>
    <property type="match status" value="1"/>
</dbReference>
<dbReference type="PANTHER" id="PTHR47515">
    <property type="entry name" value="LOW CALCIUM RESPONSE LOCUS PROTEIN T"/>
    <property type="match status" value="1"/>
</dbReference>
<dbReference type="OrthoDB" id="1495855at2"/>
<dbReference type="Pfam" id="PF01527">
    <property type="entry name" value="HTH_Tnp_1"/>
    <property type="match status" value="1"/>
</dbReference>
<dbReference type="PROSITE" id="PS50994">
    <property type="entry name" value="INTEGRASE"/>
    <property type="match status" value="1"/>
</dbReference>
<dbReference type="Pfam" id="PF13276">
    <property type="entry name" value="HTH_21"/>
    <property type="match status" value="1"/>
</dbReference>
<keyword evidence="4" id="KW-1185">Reference proteome</keyword>
<proteinExistence type="predicted"/>
<dbReference type="Proteomes" id="UP000443153">
    <property type="component" value="Unassembled WGS sequence"/>
</dbReference>
<dbReference type="SUPFAM" id="SSF53098">
    <property type="entry name" value="Ribonuclease H-like"/>
    <property type="match status" value="1"/>
</dbReference>
<dbReference type="InterPro" id="IPR002514">
    <property type="entry name" value="Transposase_8"/>
</dbReference>
<evidence type="ECO:0000313" key="3">
    <source>
        <dbReference type="EMBL" id="MRX64582.1"/>
    </source>
</evidence>
<dbReference type="NCBIfam" id="NF033516">
    <property type="entry name" value="transpos_IS3"/>
    <property type="match status" value="1"/>
</dbReference>
<dbReference type="GO" id="GO:0006313">
    <property type="term" value="P:DNA transposition"/>
    <property type="evidence" value="ECO:0007669"/>
    <property type="project" value="InterPro"/>
</dbReference>
<feature type="compositionally biased region" description="Polar residues" evidence="1">
    <location>
        <begin position="361"/>
        <end position="374"/>
    </location>
</feature>
<dbReference type="EMBL" id="WKJH01000007">
    <property type="protein sequence ID" value="MRX64582.1"/>
    <property type="molecule type" value="Genomic_DNA"/>
</dbReference>
<dbReference type="AlphaFoldDB" id="A0A6I2MP45"/>
<dbReference type="RefSeq" id="WP_154366608.1">
    <property type="nucleotide sequence ID" value="NZ_WKJH01000007.1"/>
</dbReference>
<dbReference type="InterPro" id="IPR036397">
    <property type="entry name" value="RNaseH_sf"/>
</dbReference>
<dbReference type="InterPro" id="IPR012337">
    <property type="entry name" value="RNaseH-like_sf"/>
</dbReference>
<reference evidence="3 4" key="1">
    <citation type="submission" date="2019-11" db="EMBL/GenBank/DDBJ databases">
        <title>Maribacter lutea sp. nov., a marine bacterium isolated from intertidal sand.</title>
        <authorList>
            <person name="Liu A."/>
        </authorList>
    </citation>
    <scope>NUCLEOTIDE SEQUENCE [LARGE SCALE GENOMIC DNA]</scope>
    <source>
        <strain evidence="3 4">RZ05</strain>
    </source>
</reference>
<dbReference type="SUPFAM" id="SSF46689">
    <property type="entry name" value="Homeodomain-like"/>
    <property type="match status" value="1"/>
</dbReference>
<sequence length="374" mass="43608">MKRSKFSESQIVFAIKQAETGTRVSEVCRKMGVSEATFYNWKKKYGGLGVSELRRLKNLEEENSQLKKLVADLSLDKQILQDVLKKKVLRPARKREMVCNIRMEYNISINRCTSLVLLHKSVFYYKTQGRNDELLRMRMNEIAATRVRYGFWRIYILLRREGFMDNHKRVYRVYCEEGLNLRSKRPKRNRSAAHRQPNEGNASSLHECWSMDFVSDQLYNGSRFRGLTVVDNYSRKCLAIHAGKSLKGSDVVQVMETITFGGEVLPKRIKVDNGSEFISKVLDKWAYENKVELDFSRPGKPTDNPFIESFNGSFRDECLNANWFFSLHDAQEKFDHWREDYNGFRPHSSLGDMSPNEYIEKNQNSPDSLLLTGT</sequence>
<protein>
    <submittedName>
        <fullName evidence="3">IS3 family transposase</fullName>
    </submittedName>
</protein>
<dbReference type="GO" id="GO:0003677">
    <property type="term" value="F:DNA binding"/>
    <property type="evidence" value="ECO:0007669"/>
    <property type="project" value="InterPro"/>
</dbReference>
<dbReference type="PANTHER" id="PTHR47515:SF1">
    <property type="entry name" value="BLR2054 PROTEIN"/>
    <property type="match status" value="1"/>
</dbReference>
<gene>
    <name evidence="3" type="ORF">GJ691_10410</name>
</gene>
<feature type="domain" description="Integrase catalytic" evidence="2">
    <location>
        <begin position="193"/>
        <end position="363"/>
    </location>
</feature>
<name>A0A6I2MP45_9FLAO</name>
<evidence type="ECO:0000259" key="2">
    <source>
        <dbReference type="PROSITE" id="PS50994"/>
    </source>
</evidence>
<dbReference type="InterPro" id="IPR025948">
    <property type="entry name" value="HTH-like_dom"/>
</dbReference>
<dbReference type="Pfam" id="PF13683">
    <property type="entry name" value="rve_3"/>
    <property type="match status" value="1"/>
</dbReference>
<dbReference type="InterPro" id="IPR009057">
    <property type="entry name" value="Homeodomain-like_sf"/>
</dbReference>
<evidence type="ECO:0000256" key="1">
    <source>
        <dbReference type="SAM" id="MobiDB-lite"/>
    </source>
</evidence>
<dbReference type="GO" id="GO:0015074">
    <property type="term" value="P:DNA integration"/>
    <property type="evidence" value="ECO:0007669"/>
    <property type="project" value="InterPro"/>
</dbReference>
<feature type="region of interest" description="Disordered" evidence="1">
    <location>
        <begin position="352"/>
        <end position="374"/>
    </location>
</feature>
<dbReference type="InterPro" id="IPR048020">
    <property type="entry name" value="Transpos_IS3"/>
</dbReference>
<comment type="caution">
    <text evidence="3">The sequence shown here is derived from an EMBL/GenBank/DDBJ whole genome shotgun (WGS) entry which is preliminary data.</text>
</comment>
<evidence type="ECO:0000313" key="4">
    <source>
        <dbReference type="Proteomes" id="UP000443153"/>
    </source>
</evidence>